<feature type="region of interest" description="Disordered" evidence="1">
    <location>
        <begin position="1"/>
        <end position="23"/>
    </location>
</feature>
<evidence type="ECO:0000313" key="2">
    <source>
        <dbReference type="EMBL" id="MPC51413.1"/>
    </source>
</evidence>
<dbReference type="AlphaFoldDB" id="A0A5B7G2C8"/>
<keyword evidence="3" id="KW-1185">Reference proteome</keyword>
<accession>A0A5B7G2C8</accession>
<proteinExistence type="predicted"/>
<dbReference type="OrthoDB" id="274752at2759"/>
<name>A0A5B7G2C8_PORTR</name>
<gene>
    <name evidence="2" type="ORF">E2C01_045257</name>
</gene>
<sequence>MFSFSEEAKSETGRRDSSWKSRQRQVLRSKKAFSSKPASLVKIMDPLVDFQELDLLEELEAVRVRLPRRIVQDHLDLFLTLTEEEFTSSFRLCKQAARCLLTQLHLPKANDSRAYLTCFINQVQTLTQYTIRDAKYDR</sequence>
<evidence type="ECO:0000313" key="3">
    <source>
        <dbReference type="Proteomes" id="UP000324222"/>
    </source>
</evidence>
<comment type="caution">
    <text evidence="2">The sequence shown here is derived from an EMBL/GenBank/DDBJ whole genome shotgun (WGS) entry which is preliminary data.</text>
</comment>
<dbReference type="EMBL" id="VSRR010010156">
    <property type="protein sequence ID" value="MPC51413.1"/>
    <property type="molecule type" value="Genomic_DNA"/>
</dbReference>
<reference evidence="2 3" key="1">
    <citation type="submission" date="2019-05" db="EMBL/GenBank/DDBJ databases">
        <title>Another draft genome of Portunus trituberculatus and its Hox gene families provides insights of decapod evolution.</title>
        <authorList>
            <person name="Jeong J.-H."/>
            <person name="Song I."/>
            <person name="Kim S."/>
            <person name="Choi T."/>
            <person name="Kim D."/>
            <person name="Ryu S."/>
            <person name="Kim W."/>
        </authorList>
    </citation>
    <scope>NUCLEOTIDE SEQUENCE [LARGE SCALE GENOMIC DNA]</scope>
    <source>
        <tissue evidence="2">Muscle</tissue>
    </source>
</reference>
<protein>
    <submittedName>
        <fullName evidence="2">Uncharacterized protein</fullName>
    </submittedName>
</protein>
<organism evidence="2 3">
    <name type="scientific">Portunus trituberculatus</name>
    <name type="common">Swimming crab</name>
    <name type="synonym">Neptunus trituberculatus</name>
    <dbReference type="NCBI Taxonomy" id="210409"/>
    <lineage>
        <taxon>Eukaryota</taxon>
        <taxon>Metazoa</taxon>
        <taxon>Ecdysozoa</taxon>
        <taxon>Arthropoda</taxon>
        <taxon>Crustacea</taxon>
        <taxon>Multicrustacea</taxon>
        <taxon>Malacostraca</taxon>
        <taxon>Eumalacostraca</taxon>
        <taxon>Eucarida</taxon>
        <taxon>Decapoda</taxon>
        <taxon>Pleocyemata</taxon>
        <taxon>Brachyura</taxon>
        <taxon>Eubrachyura</taxon>
        <taxon>Portunoidea</taxon>
        <taxon>Portunidae</taxon>
        <taxon>Portuninae</taxon>
        <taxon>Portunus</taxon>
    </lineage>
</organism>
<dbReference type="Proteomes" id="UP000324222">
    <property type="component" value="Unassembled WGS sequence"/>
</dbReference>
<feature type="compositionally biased region" description="Basic and acidic residues" evidence="1">
    <location>
        <begin position="1"/>
        <end position="19"/>
    </location>
</feature>
<evidence type="ECO:0000256" key="1">
    <source>
        <dbReference type="SAM" id="MobiDB-lite"/>
    </source>
</evidence>